<dbReference type="AlphaFoldDB" id="A0A2P7QLV3"/>
<comment type="caution">
    <text evidence="1">The sequence shown here is derived from an EMBL/GenBank/DDBJ whole genome shotgun (WGS) entry which is preliminary data.</text>
</comment>
<dbReference type="EMBL" id="PXYI01000005">
    <property type="protein sequence ID" value="PSJ38952.1"/>
    <property type="molecule type" value="Genomic_DNA"/>
</dbReference>
<organism evidence="1 2">
    <name type="scientific">Allosphingosinicella deserti</name>
    <dbReference type="NCBI Taxonomy" id="2116704"/>
    <lineage>
        <taxon>Bacteria</taxon>
        <taxon>Pseudomonadati</taxon>
        <taxon>Pseudomonadota</taxon>
        <taxon>Alphaproteobacteria</taxon>
        <taxon>Sphingomonadales</taxon>
        <taxon>Sphingomonadaceae</taxon>
        <taxon>Allosphingosinicella</taxon>
    </lineage>
</organism>
<evidence type="ECO:0000313" key="1">
    <source>
        <dbReference type="EMBL" id="PSJ38952.1"/>
    </source>
</evidence>
<dbReference type="OrthoDB" id="9901702at2"/>
<proteinExistence type="predicted"/>
<dbReference type="Proteomes" id="UP000241167">
    <property type="component" value="Unassembled WGS sequence"/>
</dbReference>
<name>A0A2P7QLV3_9SPHN</name>
<evidence type="ECO:0000313" key="2">
    <source>
        <dbReference type="Proteomes" id="UP000241167"/>
    </source>
</evidence>
<dbReference type="RefSeq" id="WP_106514148.1">
    <property type="nucleotide sequence ID" value="NZ_PXYI01000005.1"/>
</dbReference>
<protein>
    <submittedName>
        <fullName evidence="1">Uncharacterized protein</fullName>
    </submittedName>
</protein>
<sequence length="109" mass="11492">MIILAALLAAPPALPWLDRAALDAQAKIEAVRPTRKPAALGAASARKTLSSDYDAISTLCRAGSKSRDPAAFFAAITDAFAMSKAEAAALRSHCTLYLMGSRDGAQRRF</sequence>
<gene>
    <name evidence="1" type="ORF">C7I55_16700</name>
</gene>
<accession>A0A2P7QLV3</accession>
<keyword evidence="2" id="KW-1185">Reference proteome</keyword>
<reference evidence="1 2" key="1">
    <citation type="submission" date="2018-03" db="EMBL/GenBank/DDBJ databases">
        <title>The draft genome of Sphingosinicella sp. GL-C-18.</title>
        <authorList>
            <person name="Liu L."/>
            <person name="Li L."/>
            <person name="Liang L."/>
            <person name="Zhang X."/>
            <person name="Wang T."/>
        </authorList>
    </citation>
    <scope>NUCLEOTIDE SEQUENCE [LARGE SCALE GENOMIC DNA]</scope>
    <source>
        <strain evidence="1 2">GL-C-18</strain>
    </source>
</reference>